<dbReference type="InterPro" id="IPR046357">
    <property type="entry name" value="PPIase_dom_sf"/>
</dbReference>
<feature type="domain" description="PPIase FKBP-type" evidence="7">
    <location>
        <begin position="46"/>
        <end position="135"/>
    </location>
</feature>
<evidence type="ECO:0000313" key="8">
    <source>
        <dbReference type="EMBL" id="MDY5153588.1"/>
    </source>
</evidence>
<evidence type="ECO:0000313" key="9">
    <source>
        <dbReference type="EMBL" id="SDE24458.1"/>
    </source>
</evidence>
<dbReference type="RefSeq" id="WP_065415552.1">
    <property type="nucleotide sequence ID" value="NZ_FNAU01000004.1"/>
</dbReference>
<evidence type="ECO:0000256" key="6">
    <source>
        <dbReference type="SAM" id="MobiDB-lite"/>
    </source>
</evidence>
<dbReference type="EMBL" id="JAWNFU010000003">
    <property type="protein sequence ID" value="MDY5153588.1"/>
    <property type="molecule type" value="Genomic_DNA"/>
</dbReference>
<evidence type="ECO:0000313" key="10">
    <source>
        <dbReference type="EMBL" id="VDG75860.1"/>
    </source>
</evidence>
<accession>A0A1B9BAH0</accession>
<dbReference type="SUPFAM" id="SSF54534">
    <property type="entry name" value="FKBP-like"/>
    <property type="match status" value="1"/>
</dbReference>
<dbReference type="InterPro" id="IPR044609">
    <property type="entry name" value="FKBP2/11"/>
</dbReference>
<evidence type="ECO:0000256" key="2">
    <source>
        <dbReference type="ARBA" id="ARBA00023110"/>
    </source>
</evidence>
<dbReference type="EMBL" id="UYIO01000001">
    <property type="protein sequence ID" value="VDG75860.1"/>
    <property type="molecule type" value="Genomic_DNA"/>
</dbReference>
<keyword evidence="3 4" id="KW-0413">Isomerase</keyword>
<dbReference type="OrthoDB" id="25996at2"/>
<dbReference type="GO" id="GO:0003755">
    <property type="term" value="F:peptidyl-prolyl cis-trans isomerase activity"/>
    <property type="evidence" value="ECO:0007669"/>
    <property type="project" value="UniProtKB-UniRule"/>
</dbReference>
<protein>
    <recommendedName>
        <fullName evidence="5">Peptidyl-prolyl cis-trans isomerase</fullName>
        <ecNumber evidence="5">5.2.1.8</ecNumber>
    </recommendedName>
</protein>
<feature type="region of interest" description="Disordered" evidence="6">
    <location>
        <begin position="1"/>
        <end position="20"/>
    </location>
</feature>
<comment type="catalytic activity">
    <reaction evidence="1 4 5">
        <text>[protein]-peptidylproline (omega=180) = [protein]-peptidylproline (omega=0)</text>
        <dbReference type="Rhea" id="RHEA:16237"/>
        <dbReference type="Rhea" id="RHEA-COMP:10747"/>
        <dbReference type="Rhea" id="RHEA-COMP:10748"/>
        <dbReference type="ChEBI" id="CHEBI:83833"/>
        <dbReference type="ChEBI" id="CHEBI:83834"/>
        <dbReference type="EC" id="5.2.1.8"/>
    </reaction>
</comment>
<sequence length="135" mass="14231">MAESAMPQVSGGFGDRPDFEWPEGEAPQGLVVKTLVEGDGPMVRAGSQIECDYHGVIWGGKLFDSSYDRGTPATFGIGVGQVIAGWDRGIVGKNVGSRLLLAIPPALGYGRRGIPQAGIGGDDVLVFVVDIRKQF</sequence>
<dbReference type="PROSITE" id="PS50059">
    <property type="entry name" value="FKBP_PPIASE"/>
    <property type="match status" value="1"/>
</dbReference>
<keyword evidence="2 4" id="KW-0697">Rotamase</keyword>
<reference evidence="8" key="4">
    <citation type="submission" date="2023-10" db="EMBL/GenBank/DDBJ databases">
        <title>Whole Genome based description of the genera Actinobaculum and Actinotignum reveals a complex phylogenetic relationship within the species included in the genus Actinotignum.</title>
        <authorList>
            <person name="Jensen C.S."/>
            <person name="Dargis R."/>
            <person name="Kemp M."/>
            <person name="Christensen J.J."/>
        </authorList>
    </citation>
    <scope>NUCLEOTIDE SEQUENCE</scope>
    <source>
        <strain evidence="8">Actinobaculum_suis_CCUG19206T</strain>
    </source>
</reference>
<dbReference type="PANTHER" id="PTHR45779">
    <property type="entry name" value="PEPTIDYLPROLYL ISOMERASE"/>
    <property type="match status" value="1"/>
</dbReference>
<dbReference type="Gene3D" id="3.10.50.40">
    <property type="match status" value="1"/>
</dbReference>
<keyword evidence="11" id="KW-1185">Reference proteome</keyword>
<reference evidence="9" key="2">
    <citation type="submission" date="2016-10" db="EMBL/GenBank/DDBJ databases">
        <authorList>
            <person name="Varghese N."/>
            <person name="Submissions S."/>
        </authorList>
    </citation>
    <scope>NUCLEOTIDE SEQUENCE</scope>
    <source>
        <strain evidence="9">DSM 20639</strain>
    </source>
</reference>
<evidence type="ECO:0000313" key="12">
    <source>
        <dbReference type="Proteomes" id="UP000269974"/>
    </source>
</evidence>
<evidence type="ECO:0000256" key="3">
    <source>
        <dbReference type="ARBA" id="ARBA00023235"/>
    </source>
</evidence>
<gene>
    <name evidence="10" type="primary">fkbP_1</name>
    <name evidence="10" type="ORF">NCTC10327_00545</name>
    <name evidence="8" type="ORF">R6G71_05935</name>
    <name evidence="9" type="ORF">SAMN05421878_104103</name>
</gene>
<comment type="similarity">
    <text evidence="5">Belongs to the FKBP-type PPIase family.</text>
</comment>
<name>A0A1B9BAH0_9ACTO</name>
<dbReference type="Proteomes" id="UP000182744">
    <property type="component" value="Unassembled WGS sequence"/>
</dbReference>
<dbReference type="EMBL" id="FNAU01000004">
    <property type="protein sequence ID" value="SDE24458.1"/>
    <property type="molecule type" value="Genomic_DNA"/>
</dbReference>
<evidence type="ECO:0000259" key="7">
    <source>
        <dbReference type="PROSITE" id="PS50059"/>
    </source>
</evidence>
<dbReference type="Proteomes" id="UP000269974">
    <property type="component" value="Unassembled WGS sequence"/>
</dbReference>
<dbReference type="InterPro" id="IPR001179">
    <property type="entry name" value="PPIase_FKBP_dom"/>
</dbReference>
<dbReference type="AlphaFoldDB" id="A0A1B9BAH0"/>
<dbReference type="Proteomes" id="UP001273799">
    <property type="component" value="Unassembled WGS sequence"/>
</dbReference>
<evidence type="ECO:0000256" key="4">
    <source>
        <dbReference type="PROSITE-ProRule" id="PRU00277"/>
    </source>
</evidence>
<reference evidence="11" key="1">
    <citation type="submission" date="2016-10" db="EMBL/GenBank/DDBJ databases">
        <authorList>
            <person name="Varghese N."/>
        </authorList>
    </citation>
    <scope>NUCLEOTIDE SEQUENCE [LARGE SCALE GENOMIC DNA]</scope>
    <source>
        <strain evidence="11">DSM 20639</strain>
    </source>
</reference>
<evidence type="ECO:0000256" key="1">
    <source>
        <dbReference type="ARBA" id="ARBA00000971"/>
    </source>
</evidence>
<proteinExistence type="inferred from homology"/>
<reference evidence="10 12" key="3">
    <citation type="submission" date="2018-11" db="EMBL/GenBank/DDBJ databases">
        <authorList>
            <consortium name="Pathogen Informatics"/>
        </authorList>
    </citation>
    <scope>NUCLEOTIDE SEQUENCE [LARGE SCALE GENOMIC DNA]</scope>
    <source>
        <strain evidence="10 12">NCTC10327</strain>
    </source>
</reference>
<dbReference type="EC" id="5.2.1.8" evidence="5"/>
<dbReference type="PANTHER" id="PTHR45779:SF7">
    <property type="entry name" value="PEPTIDYLPROLYL ISOMERASE"/>
    <property type="match status" value="1"/>
</dbReference>
<evidence type="ECO:0000313" key="11">
    <source>
        <dbReference type="Proteomes" id="UP000182744"/>
    </source>
</evidence>
<organism evidence="10 12">
    <name type="scientific">Actinobaculum suis</name>
    <dbReference type="NCBI Taxonomy" id="1657"/>
    <lineage>
        <taxon>Bacteria</taxon>
        <taxon>Bacillati</taxon>
        <taxon>Actinomycetota</taxon>
        <taxon>Actinomycetes</taxon>
        <taxon>Actinomycetales</taxon>
        <taxon>Actinomycetaceae</taxon>
        <taxon>Actinobaculum</taxon>
    </lineage>
</organism>
<dbReference type="Pfam" id="PF00254">
    <property type="entry name" value="FKBP_C"/>
    <property type="match status" value="1"/>
</dbReference>
<evidence type="ECO:0000256" key="5">
    <source>
        <dbReference type="RuleBase" id="RU003915"/>
    </source>
</evidence>